<dbReference type="GeneID" id="106820053"/>
<dbReference type="RefSeq" id="XP_014680097.1">
    <property type="nucleotide sequence ID" value="XM_014824611.1"/>
</dbReference>
<feature type="region of interest" description="Disordered" evidence="6">
    <location>
        <begin position="45"/>
        <end position="129"/>
    </location>
</feature>
<dbReference type="Gene3D" id="3.30.310.130">
    <property type="entry name" value="Ubiquitin-related"/>
    <property type="match status" value="1"/>
</dbReference>
<evidence type="ECO:0000256" key="7">
    <source>
        <dbReference type="SAM" id="SignalP"/>
    </source>
</evidence>
<feature type="domain" description="Ubiquitin-like protease family profile" evidence="8">
    <location>
        <begin position="1"/>
        <end position="217"/>
    </location>
</feature>
<dbReference type="Gene3D" id="1.10.418.20">
    <property type="match status" value="1"/>
</dbReference>
<keyword evidence="7" id="KW-0732">Signal</keyword>
<evidence type="ECO:0000313" key="9">
    <source>
        <dbReference type="Proteomes" id="UP000695022"/>
    </source>
</evidence>
<dbReference type="InterPro" id="IPR051947">
    <property type="entry name" value="Sentrin-specific_protease"/>
</dbReference>
<dbReference type="Proteomes" id="UP000695022">
    <property type="component" value="Unplaced"/>
</dbReference>
<reference evidence="10" key="1">
    <citation type="submission" date="2025-08" db="UniProtKB">
        <authorList>
            <consortium name="RefSeq"/>
        </authorList>
    </citation>
    <scope>IDENTIFICATION</scope>
</reference>
<keyword evidence="4" id="KW-0833">Ubl conjugation pathway</keyword>
<protein>
    <submittedName>
        <fullName evidence="10">Sentrin-specific protease 6-like</fullName>
    </submittedName>
</protein>
<evidence type="ECO:0000313" key="10">
    <source>
        <dbReference type="RefSeq" id="XP_014680097.1"/>
    </source>
</evidence>
<sequence>AHWFLAIVCFPWLDRQHATVARGNPGGGVPDTSALRQQILQNSPLRPSCAVVAPSPVKPTKTDSLEQQQQQQQGSPAGKAGPSPAPSSDGSSLGRDPNEEVCEGQREEADDAEAAAEDAEEERTDAASRVVVAAETPSKQKEMMLQPCILIFDSLVGMTRSKVICTLRDYLQVEWTTRREAARAFTRDSIRGCTVKCPQQDNYSDCGVYLLQYVESFYETPLTSFNLPIRLPVSWFPVATIQTKRKEVQELIWRLHEEQNPKQEGATAAK</sequence>
<comment type="similarity">
    <text evidence="1">Belongs to the peptidase C48 family.</text>
</comment>
<keyword evidence="2" id="KW-0597">Phosphoprotein</keyword>
<gene>
    <name evidence="10" type="primary">LOC106820053</name>
</gene>
<keyword evidence="9" id="KW-1185">Reference proteome</keyword>
<feature type="chain" id="PRO_5045507193" evidence="7">
    <location>
        <begin position="19"/>
        <end position="270"/>
    </location>
</feature>
<dbReference type="PANTHER" id="PTHR46896:SF3">
    <property type="entry name" value="FI06413P-RELATED"/>
    <property type="match status" value="1"/>
</dbReference>
<feature type="compositionally biased region" description="Low complexity" evidence="6">
    <location>
        <begin position="67"/>
        <end position="92"/>
    </location>
</feature>
<feature type="non-terminal residue" evidence="10">
    <location>
        <position position="1"/>
    </location>
</feature>
<keyword evidence="5" id="KW-0378">Hydrolase</keyword>
<keyword evidence="3" id="KW-0645">Protease</keyword>
<dbReference type="PANTHER" id="PTHR46896">
    <property type="entry name" value="SENTRIN-SPECIFIC PROTEASE"/>
    <property type="match status" value="1"/>
</dbReference>
<evidence type="ECO:0000256" key="3">
    <source>
        <dbReference type="ARBA" id="ARBA00022670"/>
    </source>
</evidence>
<dbReference type="SUPFAM" id="SSF54001">
    <property type="entry name" value="Cysteine proteinases"/>
    <property type="match status" value="1"/>
</dbReference>
<evidence type="ECO:0000256" key="2">
    <source>
        <dbReference type="ARBA" id="ARBA00022553"/>
    </source>
</evidence>
<evidence type="ECO:0000256" key="1">
    <source>
        <dbReference type="ARBA" id="ARBA00005234"/>
    </source>
</evidence>
<evidence type="ECO:0000256" key="6">
    <source>
        <dbReference type="SAM" id="MobiDB-lite"/>
    </source>
</evidence>
<evidence type="ECO:0000256" key="5">
    <source>
        <dbReference type="ARBA" id="ARBA00022801"/>
    </source>
</evidence>
<dbReference type="InterPro" id="IPR038765">
    <property type="entry name" value="Papain-like_cys_pep_sf"/>
</dbReference>
<dbReference type="InterPro" id="IPR003653">
    <property type="entry name" value="Peptidase_C48_C"/>
</dbReference>
<feature type="signal peptide" evidence="7">
    <location>
        <begin position="1"/>
        <end position="18"/>
    </location>
</feature>
<proteinExistence type="inferred from homology"/>
<organism evidence="9 10">
    <name type="scientific">Priapulus caudatus</name>
    <name type="common">Priapulid worm</name>
    <dbReference type="NCBI Taxonomy" id="37621"/>
    <lineage>
        <taxon>Eukaryota</taxon>
        <taxon>Metazoa</taxon>
        <taxon>Ecdysozoa</taxon>
        <taxon>Scalidophora</taxon>
        <taxon>Priapulida</taxon>
        <taxon>Priapulimorpha</taxon>
        <taxon>Priapulimorphida</taxon>
        <taxon>Priapulidae</taxon>
        <taxon>Priapulus</taxon>
    </lineage>
</organism>
<evidence type="ECO:0000259" key="8">
    <source>
        <dbReference type="PROSITE" id="PS50600"/>
    </source>
</evidence>
<feature type="compositionally biased region" description="Acidic residues" evidence="6">
    <location>
        <begin position="108"/>
        <end position="123"/>
    </location>
</feature>
<name>A0ABM1F6M6_PRICU</name>
<dbReference type="PROSITE" id="PS50600">
    <property type="entry name" value="ULP_PROTEASE"/>
    <property type="match status" value="1"/>
</dbReference>
<evidence type="ECO:0000256" key="4">
    <source>
        <dbReference type="ARBA" id="ARBA00022786"/>
    </source>
</evidence>
<dbReference type="Pfam" id="PF02902">
    <property type="entry name" value="Peptidase_C48"/>
    <property type="match status" value="1"/>
</dbReference>
<accession>A0ABM1F6M6</accession>